<dbReference type="InterPro" id="IPR017441">
    <property type="entry name" value="Protein_kinase_ATP_BS"/>
</dbReference>
<dbReference type="InterPro" id="IPR011009">
    <property type="entry name" value="Kinase-like_dom_sf"/>
</dbReference>
<evidence type="ECO:0000313" key="6">
    <source>
        <dbReference type="EMBL" id="KAL1615666.1"/>
    </source>
</evidence>
<dbReference type="InterPro" id="IPR002575">
    <property type="entry name" value="Aminoglycoside_PTrfase"/>
</dbReference>
<comment type="caution">
    <text evidence="6">The sequence shown here is derived from an EMBL/GenBank/DDBJ whole genome shotgun (WGS) entry which is preliminary data.</text>
</comment>
<dbReference type="InterPro" id="IPR008271">
    <property type="entry name" value="Ser/Thr_kinase_AS"/>
</dbReference>
<dbReference type="PROSITE" id="PS00107">
    <property type="entry name" value="PROTEIN_KINASE_ATP"/>
    <property type="match status" value="1"/>
</dbReference>
<evidence type="ECO:0000256" key="2">
    <source>
        <dbReference type="ARBA" id="ARBA00022840"/>
    </source>
</evidence>
<keyword evidence="4" id="KW-0723">Serine/threonine-protein kinase</keyword>
<dbReference type="PANTHER" id="PTHR37171">
    <property type="entry name" value="SERINE/THREONINE-PROTEIN KINASE YRZF-RELATED"/>
    <property type="match status" value="1"/>
</dbReference>
<evidence type="ECO:0000256" key="4">
    <source>
        <dbReference type="RuleBase" id="RU000304"/>
    </source>
</evidence>
<sequence length="286" mass="31182">MAAHDACAVRLLGSGRNGSVYEVRIGGTACAIKTFHDKHTFETELRAYRAIAAVPALYGHVCPCLGVYDRVDALLPGAHHPCTLRLALLPGTTMWESLEALPPASERQQLHRRLRETLRLLHDPGVCHGDIKEDNVIVCGSDAWLLDFSSASLCPRLSDERWRRDTQTDAARQELRELLQRLPSVSPDLQPRLTGLLSRLRTAHADPALLDRLEAALNAARDTNAVMLRDMLATAAASAGHLESNGATLADVLPGNPHSVTPTLYQKAIAWIVRLGGAARVLQLQL</sequence>
<dbReference type="InterPro" id="IPR000719">
    <property type="entry name" value="Prot_kinase_dom"/>
</dbReference>
<dbReference type="PROSITE" id="PS50011">
    <property type="entry name" value="PROTEIN_KINASE_DOM"/>
    <property type="match status" value="1"/>
</dbReference>
<dbReference type="SUPFAM" id="SSF56112">
    <property type="entry name" value="Protein kinase-like (PK-like)"/>
    <property type="match status" value="1"/>
</dbReference>
<gene>
    <name evidence="6" type="ORF">SLS56_011737</name>
</gene>
<keyword evidence="1 3" id="KW-0547">Nucleotide-binding</keyword>
<feature type="domain" description="Protein kinase" evidence="5">
    <location>
        <begin position="6"/>
        <end position="286"/>
    </location>
</feature>
<evidence type="ECO:0000259" key="5">
    <source>
        <dbReference type="PROSITE" id="PS50011"/>
    </source>
</evidence>
<organism evidence="6 7">
    <name type="scientific">Neofusicoccum ribis</name>
    <dbReference type="NCBI Taxonomy" id="45134"/>
    <lineage>
        <taxon>Eukaryota</taxon>
        <taxon>Fungi</taxon>
        <taxon>Dikarya</taxon>
        <taxon>Ascomycota</taxon>
        <taxon>Pezizomycotina</taxon>
        <taxon>Dothideomycetes</taxon>
        <taxon>Dothideomycetes incertae sedis</taxon>
        <taxon>Botryosphaeriales</taxon>
        <taxon>Botryosphaeriaceae</taxon>
        <taxon>Neofusicoccum</taxon>
    </lineage>
</organism>
<comment type="similarity">
    <text evidence="4">Belongs to the protein kinase superfamily.</text>
</comment>
<protein>
    <recommendedName>
        <fullName evidence="5">Protein kinase domain-containing protein</fullName>
    </recommendedName>
</protein>
<keyword evidence="4" id="KW-0808">Transferase</keyword>
<reference evidence="6 7" key="1">
    <citation type="submission" date="2024-02" db="EMBL/GenBank/DDBJ databases">
        <title>De novo assembly and annotation of 12 fungi associated with fruit tree decline syndrome in Ontario, Canada.</title>
        <authorList>
            <person name="Sulman M."/>
            <person name="Ellouze W."/>
            <person name="Ilyukhin E."/>
        </authorList>
    </citation>
    <scope>NUCLEOTIDE SEQUENCE [LARGE SCALE GENOMIC DNA]</scope>
    <source>
        <strain evidence="6 7">M1-105</strain>
    </source>
</reference>
<evidence type="ECO:0000256" key="1">
    <source>
        <dbReference type="ARBA" id="ARBA00022741"/>
    </source>
</evidence>
<dbReference type="InterPro" id="IPR052396">
    <property type="entry name" value="Meiotic_Drive_Suppr_Kinase"/>
</dbReference>
<name>A0ABR3SB56_9PEZI</name>
<feature type="binding site" evidence="3">
    <location>
        <position position="33"/>
    </location>
    <ligand>
        <name>ATP</name>
        <dbReference type="ChEBI" id="CHEBI:30616"/>
    </ligand>
</feature>
<keyword evidence="2 3" id="KW-0067">ATP-binding</keyword>
<accession>A0ABR3SB56</accession>
<proteinExistence type="inferred from homology"/>
<evidence type="ECO:0000313" key="7">
    <source>
        <dbReference type="Proteomes" id="UP001521116"/>
    </source>
</evidence>
<dbReference type="PANTHER" id="PTHR37171:SF1">
    <property type="entry name" value="SERINE_THREONINE-PROTEIN KINASE YRZF-RELATED"/>
    <property type="match status" value="1"/>
</dbReference>
<dbReference type="Pfam" id="PF01636">
    <property type="entry name" value="APH"/>
    <property type="match status" value="1"/>
</dbReference>
<dbReference type="PROSITE" id="PS00108">
    <property type="entry name" value="PROTEIN_KINASE_ST"/>
    <property type="match status" value="1"/>
</dbReference>
<keyword evidence="7" id="KW-1185">Reference proteome</keyword>
<dbReference type="Gene3D" id="1.10.510.10">
    <property type="entry name" value="Transferase(Phosphotransferase) domain 1"/>
    <property type="match status" value="1"/>
</dbReference>
<keyword evidence="4" id="KW-0418">Kinase</keyword>
<evidence type="ECO:0000256" key="3">
    <source>
        <dbReference type="PROSITE-ProRule" id="PRU10141"/>
    </source>
</evidence>
<dbReference type="Proteomes" id="UP001521116">
    <property type="component" value="Unassembled WGS sequence"/>
</dbReference>
<dbReference type="EMBL" id="JAJVDC020000302">
    <property type="protein sequence ID" value="KAL1615666.1"/>
    <property type="molecule type" value="Genomic_DNA"/>
</dbReference>